<dbReference type="RefSeq" id="WP_115851701.1">
    <property type="nucleotide sequence ID" value="NZ_QTUC01000001.1"/>
</dbReference>
<dbReference type="Proteomes" id="UP000256485">
    <property type="component" value="Unassembled WGS sequence"/>
</dbReference>
<keyword evidence="2" id="KW-0812">Transmembrane</keyword>
<protein>
    <submittedName>
        <fullName evidence="3">Uncharacterized protein</fullName>
    </submittedName>
</protein>
<feature type="transmembrane region" description="Helical" evidence="2">
    <location>
        <begin position="21"/>
        <end position="40"/>
    </location>
</feature>
<dbReference type="NCBIfam" id="NF041681">
    <property type="entry name" value="HGxxPAAW"/>
    <property type="match status" value="1"/>
</dbReference>
<evidence type="ECO:0000313" key="4">
    <source>
        <dbReference type="Proteomes" id="UP000256485"/>
    </source>
</evidence>
<keyword evidence="4" id="KW-1185">Reference proteome</keyword>
<evidence type="ECO:0000256" key="2">
    <source>
        <dbReference type="SAM" id="Phobius"/>
    </source>
</evidence>
<feature type="transmembrane region" description="Helical" evidence="2">
    <location>
        <begin position="46"/>
        <end position="67"/>
    </location>
</feature>
<proteinExistence type="predicted"/>
<comment type="caution">
    <text evidence="3">The sequence shown here is derived from an EMBL/GenBank/DDBJ whole genome shotgun (WGS) entry which is preliminary data.</text>
</comment>
<reference evidence="3 4" key="1">
    <citation type="submission" date="2018-08" db="EMBL/GenBank/DDBJ databases">
        <title>Sequencing the genomes of 1000 actinobacteria strains.</title>
        <authorList>
            <person name="Klenk H.-P."/>
        </authorList>
    </citation>
    <scope>NUCLEOTIDE SEQUENCE [LARGE SCALE GENOMIC DNA]</scope>
    <source>
        <strain evidence="3 4">DSM 22891</strain>
    </source>
</reference>
<sequence length="91" mass="9286">MAQQHHHPHLHGGQSHGNSPAAWTAVTIIIIGAIVAGVAVAMGNWVLFGVGAVGLPLVGLIVGRVMASMGLGGRPNARHPREEVESSAETA</sequence>
<dbReference type="EMBL" id="QTUC01000001">
    <property type="protein sequence ID" value="REF34761.1"/>
    <property type="molecule type" value="Genomic_DNA"/>
</dbReference>
<feature type="region of interest" description="Disordered" evidence="1">
    <location>
        <begin position="70"/>
        <end position="91"/>
    </location>
</feature>
<keyword evidence="2" id="KW-1133">Transmembrane helix</keyword>
<evidence type="ECO:0000313" key="3">
    <source>
        <dbReference type="EMBL" id="REF34761.1"/>
    </source>
</evidence>
<dbReference type="AlphaFoldDB" id="A0A3D9VBU3"/>
<accession>A0A3D9VBU3</accession>
<evidence type="ECO:0000256" key="1">
    <source>
        <dbReference type="SAM" id="MobiDB-lite"/>
    </source>
</evidence>
<keyword evidence="2" id="KW-0472">Membrane</keyword>
<gene>
    <name evidence="3" type="ORF">DFJ64_0127</name>
</gene>
<organism evidence="3 4">
    <name type="scientific">Thermasporomyces composti</name>
    <dbReference type="NCBI Taxonomy" id="696763"/>
    <lineage>
        <taxon>Bacteria</taxon>
        <taxon>Bacillati</taxon>
        <taxon>Actinomycetota</taxon>
        <taxon>Actinomycetes</taxon>
        <taxon>Propionibacteriales</taxon>
        <taxon>Nocardioidaceae</taxon>
        <taxon>Thermasporomyces</taxon>
    </lineage>
</organism>
<name>A0A3D9VBU3_THECX</name>